<keyword evidence="11" id="KW-0479">Metal-binding</keyword>
<evidence type="ECO:0000256" key="11">
    <source>
        <dbReference type="RuleBase" id="RU362031"/>
    </source>
</evidence>
<organism evidence="13 14">
    <name type="scientific">Candidatus Fimimonas merdipullorum</name>
    <dbReference type="NCBI Taxonomy" id="2840822"/>
    <lineage>
        <taxon>Bacteria</taxon>
        <taxon>Pseudomonadati</taxon>
        <taxon>Myxococcota</taxon>
        <taxon>Myxococcia</taxon>
        <taxon>Myxococcales</taxon>
        <taxon>Cystobacterineae</taxon>
        <taxon>Myxococcaceae</taxon>
        <taxon>Myxococcaceae incertae sedis</taxon>
        <taxon>Candidatus Fimimonas</taxon>
    </lineage>
</organism>
<keyword evidence="7 11" id="KW-0862">Zinc</keyword>
<evidence type="ECO:0000256" key="5">
    <source>
        <dbReference type="ARBA" id="ARBA00022692"/>
    </source>
</evidence>
<gene>
    <name evidence="13" type="primary">rseP</name>
    <name evidence="13" type="ORF">IAC72_03515</name>
</gene>
<name>A0A9D1SPL0_9BACT</name>
<dbReference type="Gene3D" id="2.30.42.10">
    <property type="match status" value="1"/>
</dbReference>
<dbReference type="EC" id="3.4.24.-" evidence="11"/>
<keyword evidence="10 11" id="KW-0472">Membrane</keyword>
<comment type="caution">
    <text evidence="13">The sequence shown here is derived from an EMBL/GenBank/DDBJ whole genome shotgun (WGS) entry which is preliminary data.</text>
</comment>
<evidence type="ECO:0000256" key="6">
    <source>
        <dbReference type="ARBA" id="ARBA00022801"/>
    </source>
</evidence>
<evidence type="ECO:0000256" key="7">
    <source>
        <dbReference type="ARBA" id="ARBA00022833"/>
    </source>
</evidence>
<accession>A0A9D1SPL0</accession>
<keyword evidence="6 11" id="KW-0378">Hydrolase</keyword>
<proteinExistence type="inferred from homology"/>
<comment type="similarity">
    <text evidence="3 11">Belongs to the peptidase M50B family.</text>
</comment>
<dbReference type="GO" id="GO:0016020">
    <property type="term" value="C:membrane"/>
    <property type="evidence" value="ECO:0007669"/>
    <property type="project" value="UniProtKB-SubCell"/>
</dbReference>
<dbReference type="GO" id="GO:0006508">
    <property type="term" value="P:proteolysis"/>
    <property type="evidence" value="ECO:0007669"/>
    <property type="project" value="UniProtKB-KW"/>
</dbReference>
<dbReference type="Proteomes" id="UP000886852">
    <property type="component" value="Unassembled WGS sequence"/>
</dbReference>
<feature type="transmembrane region" description="Helical" evidence="11">
    <location>
        <begin position="6"/>
        <end position="30"/>
    </location>
</feature>
<feature type="transmembrane region" description="Helical" evidence="11">
    <location>
        <begin position="347"/>
        <end position="369"/>
    </location>
</feature>
<evidence type="ECO:0000313" key="13">
    <source>
        <dbReference type="EMBL" id="HIU91058.1"/>
    </source>
</evidence>
<dbReference type="NCBIfam" id="TIGR00054">
    <property type="entry name" value="RIP metalloprotease RseP"/>
    <property type="match status" value="1"/>
</dbReference>
<feature type="transmembrane region" description="Helical" evidence="11">
    <location>
        <begin position="398"/>
        <end position="418"/>
    </location>
</feature>
<dbReference type="InterPro" id="IPR008915">
    <property type="entry name" value="Peptidase_M50"/>
</dbReference>
<dbReference type="GO" id="GO:0004222">
    <property type="term" value="F:metalloendopeptidase activity"/>
    <property type="evidence" value="ECO:0007669"/>
    <property type="project" value="InterPro"/>
</dbReference>
<dbReference type="PANTHER" id="PTHR42837:SF2">
    <property type="entry name" value="MEMBRANE METALLOPROTEASE ARASP2, CHLOROPLASTIC-RELATED"/>
    <property type="match status" value="1"/>
</dbReference>
<keyword evidence="8 11" id="KW-1133">Transmembrane helix</keyword>
<keyword evidence="9 11" id="KW-0482">Metalloprotease</keyword>
<dbReference type="InterPro" id="IPR036034">
    <property type="entry name" value="PDZ_sf"/>
</dbReference>
<sequence length="420" mass="46452">MLLNASFVSVLTSIGNLLLAFVVLMIMITIHEFGHYSAGRLLKFRINEFSIGMGPKIFSKKKKNGEVFSLRAVPLGGYCAFEGEDEENPSADAFNSQRPWKRLIVLFAGAFFNFVSAVIVCVILFSCYGETVAKVNTVYDYAPGINQQLEKGDIIYKINGKNVFVLDNITRYMTDEMTVTVLKPNGDEVTYEGITRSGFYSFTLSEVPFELTSTDGKAVLKQGDAVYRLDGVSLHEKNHWNNTLAQAGDTVTLTVMQDEERQFVLTKQQAQALSVAESWYEGIGISVSYSTHRFSFGKALLRVFPYCSEVALLVWRTLGGLFTGAVGLESIGGPITTITMTSQIVSYGLPNILSLIVLMSVNLAVFNLLPVPALDGCRMVFVLIEWIRGKPVNRKVEAYVNGIGFVLLIIFVVLVDLLKL</sequence>
<reference evidence="13" key="2">
    <citation type="journal article" date="2021" name="PeerJ">
        <title>Extensive microbial diversity within the chicken gut microbiome revealed by metagenomics and culture.</title>
        <authorList>
            <person name="Gilroy R."/>
            <person name="Ravi A."/>
            <person name="Getino M."/>
            <person name="Pursley I."/>
            <person name="Horton D.L."/>
            <person name="Alikhan N.F."/>
            <person name="Baker D."/>
            <person name="Gharbi K."/>
            <person name="Hall N."/>
            <person name="Watson M."/>
            <person name="Adriaenssens E.M."/>
            <person name="Foster-Nyarko E."/>
            <person name="Jarju S."/>
            <person name="Secka A."/>
            <person name="Antonio M."/>
            <person name="Oren A."/>
            <person name="Chaudhuri R.R."/>
            <person name="La Ragione R."/>
            <person name="Hildebrand F."/>
            <person name="Pallen M.J."/>
        </authorList>
    </citation>
    <scope>NUCLEOTIDE SEQUENCE</scope>
    <source>
        <strain evidence="13">ChiHjej12B11-7776</strain>
    </source>
</reference>
<dbReference type="Pfam" id="PF02163">
    <property type="entry name" value="Peptidase_M50"/>
    <property type="match status" value="1"/>
</dbReference>
<evidence type="ECO:0000256" key="9">
    <source>
        <dbReference type="ARBA" id="ARBA00023049"/>
    </source>
</evidence>
<comment type="subcellular location">
    <subcellularLocation>
        <location evidence="2">Membrane</location>
        <topology evidence="2">Multi-pass membrane protein</topology>
    </subcellularLocation>
</comment>
<evidence type="ECO:0000256" key="10">
    <source>
        <dbReference type="ARBA" id="ARBA00023136"/>
    </source>
</evidence>
<evidence type="ECO:0000256" key="2">
    <source>
        <dbReference type="ARBA" id="ARBA00004141"/>
    </source>
</evidence>
<dbReference type="InterPro" id="IPR004387">
    <property type="entry name" value="Pept_M50_Zn"/>
</dbReference>
<feature type="domain" description="Peptidase M50" evidence="12">
    <location>
        <begin position="20"/>
        <end position="410"/>
    </location>
</feature>
<dbReference type="AlphaFoldDB" id="A0A9D1SPL0"/>
<evidence type="ECO:0000259" key="12">
    <source>
        <dbReference type="Pfam" id="PF02163"/>
    </source>
</evidence>
<dbReference type="SUPFAM" id="SSF50156">
    <property type="entry name" value="PDZ domain-like"/>
    <property type="match status" value="2"/>
</dbReference>
<evidence type="ECO:0000256" key="4">
    <source>
        <dbReference type="ARBA" id="ARBA00022670"/>
    </source>
</evidence>
<dbReference type="GO" id="GO:0046872">
    <property type="term" value="F:metal ion binding"/>
    <property type="evidence" value="ECO:0007669"/>
    <property type="project" value="UniProtKB-KW"/>
</dbReference>
<dbReference type="CDD" id="cd06163">
    <property type="entry name" value="S2P-M50_PDZ_RseP-like"/>
    <property type="match status" value="1"/>
</dbReference>
<evidence type="ECO:0000256" key="3">
    <source>
        <dbReference type="ARBA" id="ARBA00007931"/>
    </source>
</evidence>
<protein>
    <recommendedName>
        <fullName evidence="11">Zinc metalloprotease</fullName>
        <ecNumber evidence="11">3.4.24.-</ecNumber>
    </recommendedName>
</protein>
<evidence type="ECO:0000256" key="8">
    <source>
        <dbReference type="ARBA" id="ARBA00022989"/>
    </source>
</evidence>
<keyword evidence="5 11" id="KW-0812">Transmembrane</keyword>
<feature type="transmembrane region" description="Helical" evidence="11">
    <location>
        <begin position="103"/>
        <end position="125"/>
    </location>
</feature>
<evidence type="ECO:0000313" key="14">
    <source>
        <dbReference type="Proteomes" id="UP000886852"/>
    </source>
</evidence>
<dbReference type="PANTHER" id="PTHR42837">
    <property type="entry name" value="REGULATOR OF SIGMA-E PROTEASE RSEP"/>
    <property type="match status" value="1"/>
</dbReference>
<evidence type="ECO:0000256" key="1">
    <source>
        <dbReference type="ARBA" id="ARBA00001947"/>
    </source>
</evidence>
<comment type="cofactor">
    <cofactor evidence="1 11">
        <name>Zn(2+)</name>
        <dbReference type="ChEBI" id="CHEBI:29105"/>
    </cofactor>
</comment>
<keyword evidence="4" id="KW-0645">Protease</keyword>
<dbReference type="EMBL" id="DVOC01000059">
    <property type="protein sequence ID" value="HIU91058.1"/>
    <property type="molecule type" value="Genomic_DNA"/>
</dbReference>
<reference evidence="13" key="1">
    <citation type="submission" date="2020-10" db="EMBL/GenBank/DDBJ databases">
        <authorList>
            <person name="Gilroy R."/>
        </authorList>
    </citation>
    <scope>NUCLEOTIDE SEQUENCE</scope>
    <source>
        <strain evidence="13">ChiHjej12B11-7776</strain>
    </source>
</reference>